<evidence type="ECO:0000256" key="2">
    <source>
        <dbReference type="ARBA" id="ARBA00022448"/>
    </source>
</evidence>
<evidence type="ECO:0000259" key="10">
    <source>
        <dbReference type="Pfam" id="PF04290"/>
    </source>
</evidence>
<name>A0A6N1VI19_9HYPH</name>
<feature type="transmembrane region" description="Helical" evidence="9">
    <location>
        <begin position="56"/>
        <end position="74"/>
    </location>
</feature>
<dbReference type="GO" id="GO:0015740">
    <property type="term" value="P:C4-dicarboxylate transport"/>
    <property type="evidence" value="ECO:0007669"/>
    <property type="project" value="TreeGrafter"/>
</dbReference>
<keyword evidence="6 9" id="KW-1133">Transmembrane helix</keyword>
<evidence type="ECO:0000256" key="5">
    <source>
        <dbReference type="ARBA" id="ARBA00022692"/>
    </source>
</evidence>
<proteinExistence type="inferred from homology"/>
<protein>
    <recommendedName>
        <fullName evidence="9">TRAP transporter small permease protein</fullName>
    </recommendedName>
</protein>
<evidence type="ECO:0000256" key="7">
    <source>
        <dbReference type="ARBA" id="ARBA00023136"/>
    </source>
</evidence>
<gene>
    <name evidence="11" type="ORF">HTY61_11175</name>
</gene>
<keyword evidence="4 9" id="KW-0997">Cell inner membrane</keyword>
<evidence type="ECO:0000256" key="8">
    <source>
        <dbReference type="ARBA" id="ARBA00038436"/>
    </source>
</evidence>
<dbReference type="KEGG" id="orm:HTY61_11175"/>
<dbReference type="GO" id="GO:0022857">
    <property type="term" value="F:transmembrane transporter activity"/>
    <property type="evidence" value="ECO:0007669"/>
    <property type="project" value="UniProtKB-UniRule"/>
</dbReference>
<comment type="function">
    <text evidence="9">Part of the tripartite ATP-independent periplasmic (TRAP) transport system.</text>
</comment>
<feature type="transmembrane region" description="Helical" evidence="9">
    <location>
        <begin position="95"/>
        <end position="119"/>
    </location>
</feature>
<evidence type="ECO:0000313" key="11">
    <source>
        <dbReference type="EMBL" id="QKV18972.1"/>
    </source>
</evidence>
<comment type="subunit">
    <text evidence="9">The complex comprises the extracytoplasmic solute receptor protein and the two transmembrane proteins.</text>
</comment>
<evidence type="ECO:0000256" key="1">
    <source>
        <dbReference type="ARBA" id="ARBA00004429"/>
    </source>
</evidence>
<dbReference type="GO" id="GO:0005886">
    <property type="term" value="C:plasma membrane"/>
    <property type="evidence" value="ECO:0007669"/>
    <property type="project" value="UniProtKB-SubCell"/>
</dbReference>
<dbReference type="Pfam" id="PF04290">
    <property type="entry name" value="DctQ"/>
    <property type="match status" value="1"/>
</dbReference>
<feature type="transmembrane region" description="Helical" evidence="9">
    <location>
        <begin position="139"/>
        <end position="163"/>
    </location>
</feature>
<feature type="domain" description="Tripartite ATP-independent periplasmic transporters DctQ component" evidence="10">
    <location>
        <begin position="32"/>
        <end position="157"/>
    </location>
</feature>
<dbReference type="Proteomes" id="UP000509367">
    <property type="component" value="Chromosome"/>
</dbReference>
<keyword evidence="3" id="KW-1003">Cell membrane</keyword>
<dbReference type="RefSeq" id="WP_175276864.1">
    <property type="nucleotide sequence ID" value="NZ_CP054836.1"/>
</dbReference>
<evidence type="ECO:0000313" key="12">
    <source>
        <dbReference type="Proteomes" id="UP000509367"/>
    </source>
</evidence>
<comment type="similarity">
    <text evidence="8 9">Belongs to the TRAP transporter small permease family.</text>
</comment>
<evidence type="ECO:0000256" key="3">
    <source>
        <dbReference type="ARBA" id="ARBA00022475"/>
    </source>
</evidence>
<keyword evidence="7 9" id="KW-0472">Membrane</keyword>
<keyword evidence="12" id="KW-1185">Reference proteome</keyword>
<evidence type="ECO:0000256" key="6">
    <source>
        <dbReference type="ARBA" id="ARBA00022989"/>
    </source>
</evidence>
<dbReference type="InterPro" id="IPR007387">
    <property type="entry name" value="TRAP_DctQ"/>
</dbReference>
<organism evidence="11 12">
    <name type="scientific">Oricola thermophila</name>
    <dbReference type="NCBI Taxonomy" id="2742145"/>
    <lineage>
        <taxon>Bacteria</taxon>
        <taxon>Pseudomonadati</taxon>
        <taxon>Pseudomonadota</taxon>
        <taxon>Alphaproteobacteria</taxon>
        <taxon>Hyphomicrobiales</taxon>
        <taxon>Ahrensiaceae</taxon>
        <taxon>Oricola</taxon>
    </lineage>
</organism>
<dbReference type="EMBL" id="CP054836">
    <property type="protein sequence ID" value="QKV18972.1"/>
    <property type="molecule type" value="Genomic_DNA"/>
</dbReference>
<reference evidence="11 12" key="1">
    <citation type="submission" date="2020-06" db="EMBL/GenBank/DDBJ databases">
        <title>Oricola thermophila sp. nov. isolated from a tidal sediments.</title>
        <authorList>
            <person name="Kwon K.K."/>
            <person name="Yang S.-H."/>
            <person name="Park M.-J."/>
        </authorList>
    </citation>
    <scope>NUCLEOTIDE SEQUENCE [LARGE SCALE GENOMIC DNA]</scope>
    <source>
        <strain evidence="11 12">MEBiC13590</strain>
    </source>
</reference>
<evidence type="ECO:0000256" key="9">
    <source>
        <dbReference type="RuleBase" id="RU369079"/>
    </source>
</evidence>
<sequence length="177" mass="18475">MSGPTIVRKAMRVADAFLALLEALLVAVLVAMIVLVFCNVVLRYGFRSGIAVTDEVSRMMFVWIAFVGAIAVSRRHEHLGIDAVVAVLPAPMKRFVHALGNLTILGCCLALGHGAWAQMLLNLSNAAPISGLPMALTYTAPWLGCMGIGCIALTNALGAILGLSDGTMASGKEDPGA</sequence>
<keyword evidence="5 9" id="KW-0812">Transmembrane</keyword>
<dbReference type="InterPro" id="IPR055348">
    <property type="entry name" value="DctQ"/>
</dbReference>
<accession>A0A6N1VI19</accession>
<dbReference type="AlphaFoldDB" id="A0A6N1VI19"/>
<dbReference type="PANTHER" id="PTHR35011">
    <property type="entry name" value="2,3-DIKETO-L-GULONATE TRAP TRANSPORTER SMALL PERMEASE PROTEIN YIAM"/>
    <property type="match status" value="1"/>
</dbReference>
<keyword evidence="2 9" id="KW-0813">Transport</keyword>
<evidence type="ECO:0000256" key="4">
    <source>
        <dbReference type="ARBA" id="ARBA00022519"/>
    </source>
</evidence>
<comment type="subcellular location">
    <subcellularLocation>
        <location evidence="1 9">Cell inner membrane</location>
        <topology evidence="1 9">Multi-pass membrane protein</topology>
    </subcellularLocation>
</comment>
<dbReference type="PANTHER" id="PTHR35011:SF2">
    <property type="entry name" value="2,3-DIKETO-L-GULONATE TRAP TRANSPORTER SMALL PERMEASE PROTEIN YIAM"/>
    <property type="match status" value="1"/>
</dbReference>
<feature type="transmembrane region" description="Helical" evidence="9">
    <location>
        <begin position="16"/>
        <end position="44"/>
    </location>
</feature>